<sequence length="254" mass="27244">MTGSVELSAAEHPFTAYVATPDGDPAQWRGAIVVIHEVWGLVEHITTIADRYAAEGYLALAPDLMGGLGVTAEVAADLQRQLFAADPEERSAAQPRLRELMAPIAAPEFAAAAITKLIACVDYLEQQPGVDGRIGVTGFCFGGSYAFSLAVADARVKASAPFYGYANLTNELLAEIECPVLYFVGEDDLNLFGALPALTEQMHESGVDFEAVTYPGAGHAFFNDTNAHAYRPDSAHDSWQRSTEFFARHLVTSA</sequence>
<dbReference type="PANTHER" id="PTHR46623">
    <property type="entry name" value="CARBOXYMETHYLENEBUTENOLIDASE-RELATED"/>
    <property type="match status" value="1"/>
</dbReference>
<dbReference type="Proteomes" id="UP000306192">
    <property type="component" value="Unassembled WGS sequence"/>
</dbReference>
<evidence type="ECO:0000313" key="2">
    <source>
        <dbReference type="EMBL" id="TIH36292.1"/>
    </source>
</evidence>
<dbReference type="GO" id="GO:0016787">
    <property type="term" value="F:hydrolase activity"/>
    <property type="evidence" value="ECO:0007669"/>
    <property type="project" value="UniProtKB-KW"/>
</dbReference>
<organism evidence="2 3">
    <name type="scientific">Subtercola vilae</name>
    <dbReference type="NCBI Taxonomy" id="2056433"/>
    <lineage>
        <taxon>Bacteria</taxon>
        <taxon>Bacillati</taxon>
        <taxon>Actinomycetota</taxon>
        <taxon>Actinomycetes</taxon>
        <taxon>Micrococcales</taxon>
        <taxon>Microbacteriaceae</taxon>
        <taxon>Subtercola</taxon>
    </lineage>
</organism>
<reference evidence="2 3" key="1">
    <citation type="journal article" date="2019" name="Microorganisms">
        <title>Systematic Affiliation and Genome Analysis of Subtercola vilae DB165(T) with Particular Emphasis on Cold Adaptation of an Isolate from a High-Altitude Cold Volcano Lake.</title>
        <authorList>
            <person name="Villalobos A.S."/>
            <person name="Wiese J."/>
            <person name="Imhoff J.F."/>
            <person name="Dorador C."/>
            <person name="Keller A."/>
            <person name="Hentschel U."/>
        </authorList>
    </citation>
    <scope>NUCLEOTIDE SEQUENCE [LARGE SCALE GENOMIC DNA]</scope>
    <source>
        <strain evidence="2 3">DB165</strain>
    </source>
</reference>
<protein>
    <submittedName>
        <fullName evidence="2">Dienelactone hydrolase family protein</fullName>
    </submittedName>
</protein>
<dbReference type="InterPro" id="IPR029058">
    <property type="entry name" value="AB_hydrolase_fold"/>
</dbReference>
<keyword evidence="2" id="KW-0378">Hydrolase</keyword>
<dbReference type="OrthoDB" id="3208682at2"/>
<dbReference type="EMBL" id="QYRT01000016">
    <property type="protein sequence ID" value="TIH36292.1"/>
    <property type="molecule type" value="Genomic_DNA"/>
</dbReference>
<comment type="caution">
    <text evidence="2">The sequence shown here is derived from an EMBL/GenBank/DDBJ whole genome shotgun (WGS) entry which is preliminary data.</text>
</comment>
<keyword evidence="3" id="KW-1185">Reference proteome</keyword>
<dbReference type="PANTHER" id="PTHR46623:SF6">
    <property type="entry name" value="ALPHA_BETA-HYDROLASES SUPERFAMILY PROTEIN"/>
    <property type="match status" value="1"/>
</dbReference>
<evidence type="ECO:0000259" key="1">
    <source>
        <dbReference type="Pfam" id="PF01738"/>
    </source>
</evidence>
<dbReference type="RefSeq" id="WP_136642127.1">
    <property type="nucleotide sequence ID" value="NZ_QYRT01000016.1"/>
</dbReference>
<name>A0A4T2BYU5_9MICO</name>
<feature type="domain" description="Dienelactone hydrolase" evidence="1">
    <location>
        <begin position="14"/>
        <end position="249"/>
    </location>
</feature>
<dbReference type="Pfam" id="PF01738">
    <property type="entry name" value="DLH"/>
    <property type="match status" value="1"/>
</dbReference>
<gene>
    <name evidence="2" type="ORF">D4765_09820</name>
</gene>
<dbReference type="AlphaFoldDB" id="A0A4T2BYU5"/>
<dbReference type="SUPFAM" id="SSF53474">
    <property type="entry name" value="alpha/beta-Hydrolases"/>
    <property type="match status" value="1"/>
</dbReference>
<evidence type="ECO:0000313" key="3">
    <source>
        <dbReference type="Proteomes" id="UP000306192"/>
    </source>
</evidence>
<accession>A0A4T2BYU5</accession>
<dbReference type="Gene3D" id="3.40.50.1820">
    <property type="entry name" value="alpha/beta hydrolase"/>
    <property type="match status" value="1"/>
</dbReference>
<proteinExistence type="predicted"/>
<dbReference type="InterPro" id="IPR051049">
    <property type="entry name" value="Dienelactone_hydrolase-like"/>
</dbReference>
<dbReference type="InterPro" id="IPR002925">
    <property type="entry name" value="Dienelactn_hydro"/>
</dbReference>